<keyword evidence="2" id="KW-1185">Reference proteome</keyword>
<evidence type="ECO:0000313" key="1">
    <source>
        <dbReference type="EMBL" id="KAF2839800.1"/>
    </source>
</evidence>
<gene>
    <name evidence="1" type="ORF">M501DRAFT_736717</name>
</gene>
<organism evidence="1 2">
    <name type="scientific">Patellaria atrata CBS 101060</name>
    <dbReference type="NCBI Taxonomy" id="1346257"/>
    <lineage>
        <taxon>Eukaryota</taxon>
        <taxon>Fungi</taxon>
        <taxon>Dikarya</taxon>
        <taxon>Ascomycota</taxon>
        <taxon>Pezizomycotina</taxon>
        <taxon>Dothideomycetes</taxon>
        <taxon>Dothideomycetes incertae sedis</taxon>
        <taxon>Patellariales</taxon>
        <taxon>Patellariaceae</taxon>
        <taxon>Patellaria</taxon>
    </lineage>
</organism>
<reference evidence="1" key="1">
    <citation type="journal article" date="2020" name="Stud. Mycol.">
        <title>101 Dothideomycetes genomes: a test case for predicting lifestyles and emergence of pathogens.</title>
        <authorList>
            <person name="Haridas S."/>
            <person name="Albert R."/>
            <person name="Binder M."/>
            <person name="Bloem J."/>
            <person name="Labutti K."/>
            <person name="Salamov A."/>
            <person name="Andreopoulos B."/>
            <person name="Baker S."/>
            <person name="Barry K."/>
            <person name="Bills G."/>
            <person name="Bluhm B."/>
            <person name="Cannon C."/>
            <person name="Castanera R."/>
            <person name="Culley D."/>
            <person name="Daum C."/>
            <person name="Ezra D."/>
            <person name="Gonzalez J."/>
            <person name="Henrissat B."/>
            <person name="Kuo A."/>
            <person name="Liang C."/>
            <person name="Lipzen A."/>
            <person name="Lutzoni F."/>
            <person name="Magnuson J."/>
            <person name="Mondo S."/>
            <person name="Nolan M."/>
            <person name="Ohm R."/>
            <person name="Pangilinan J."/>
            <person name="Park H.-J."/>
            <person name="Ramirez L."/>
            <person name="Alfaro M."/>
            <person name="Sun H."/>
            <person name="Tritt A."/>
            <person name="Yoshinaga Y."/>
            <person name="Zwiers L.-H."/>
            <person name="Turgeon B."/>
            <person name="Goodwin S."/>
            <person name="Spatafora J."/>
            <person name="Crous P."/>
            <person name="Grigoriev I."/>
        </authorList>
    </citation>
    <scope>NUCLEOTIDE SEQUENCE</scope>
    <source>
        <strain evidence="1">CBS 101060</strain>
    </source>
</reference>
<protein>
    <submittedName>
        <fullName evidence="1">Uncharacterized protein</fullName>
    </submittedName>
</protein>
<evidence type="ECO:0000313" key="2">
    <source>
        <dbReference type="Proteomes" id="UP000799429"/>
    </source>
</evidence>
<sequence>MILTETLISYINVTKTPVTTYSFSSSSSSYSNVTGTLAIIFATETGRPETMVFIQTLNSYINVTETPVATYSFSSSSSSSSSAAPPLPTPDNHNAAELAKILGGTLGSVVESIGTVAIINEAITFLERLGFPPLDSILNPEFQYEWAQTIDLEMENLVNQIAVQAMRTFFGWADDELYRNFRPAQSFREWRQAQNYISRSEYMEEWRQFFNGASDTPPSSNYQNSVDSSVDGSVDSIIDGSAGAPIDNLVDVTSDTFVGNMQNWINRVVLSSVIQENTLTQVDNSIRPLMSDLQSMSERIINWRNPIMEETVVKTTLSEKIADLLRQGKNPFDNKYKKLYEIKNWQHPLYIADGFDTSAIQSLIDKFHGQQPAMTPEEITPMPELPPIDLNPVPDPTIALTRLVQMAYRETFQTSWSISNMADRFAQNGDDLAVQDAYQVAKLTSVAAEHLLNFSNRLTYLMKDGFTVEEKKDMLIEAHEKFSNDRIDMAQRFGLSAQPAVDKDYHNPDDNVRASYLRAPDYHHQSTEMDMATCSELIDNDFDSLVDLSYTYAF</sequence>
<proteinExistence type="predicted"/>
<dbReference type="Proteomes" id="UP000799429">
    <property type="component" value="Unassembled WGS sequence"/>
</dbReference>
<dbReference type="AlphaFoldDB" id="A0A9P4SBY0"/>
<comment type="caution">
    <text evidence="1">The sequence shown here is derived from an EMBL/GenBank/DDBJ whole genome shotgun (WGS) entry which is preliminary data.</text>
</comment>
<name>A0A9P4SBY0_9PEZI</name>
<accession>A0A9P4SBY0</accession>
<dbReference type="EMBL" id="MU006094">
    <property type="protein sequence ID" value="KAF2839800.1"/>
    <property type="molecule type" value="Genomic_DNA"/>
</dbReference>